<evidence type="ECO:0000256" key="6">
    <source>
        <dbReference type="SAM" id="Phobius"/>
    </source>
</evidence>
<dbReference type="AlphaFoldDB" id="A0AA39CIN4"/>
<evidence type="ECO:0000256" key="3">
    <source>
        <dbReference type="ARBA" id="ARBA00022692"/>
    </source>
</evidence>
<accession>A0AA39CIN4</accession>
<evidence type="ECO:0000256" key="4">
    <source>
        <dbReference type="ARBA" id="ARBA00022989"/>
    </source>
</evidence>
<keyword evidence="4 6" id="KW-1133">Transmembrane helix</keyword>
<organism evidence="7 8">
    <name type="scientific">Cladophialophora chaetospira</name>
    <dbReference type="NCBI Taxonomy" id="386627"/>
    <lineage>
        <taxon>Eukaryota</taxon>
        <taxon>Fungi</taxon>
        <taxon>Dikarya</taxon>
        <taxon>Ascomycota</taxon>
        <taxon>Pezizomycotina</taxon>
        <taxon>Eurotiomycetes</taxon>
        <taxon>Chaetothyriomycetidae</taxon>
        <taxon>Chaetothyriales</taxon>
        <taxon>Herpotrichiellaceae</taxon>
        <taxon>Cladophialophora</taxon>
    </lineage>
</organism>
<feature type="transmembrane region" description="Helical" evidence="6">
    <location>
        <begin position="198"/>
        <end position="218"/>
    </location>
</feature>
<comment type="subcellular location">
    <subcellularLocation>
        <location evidence="1">Membrane</location>
        <topology evidence="1">Multi-pass membrane protein</topology>
    </subcellularLocation>
</comment>
<reference evidence="7" key="1">
    <citation type="submission" date="2022-10" db="EMBL/GenBank/DDBJ databases">
        <title>Culturing micro-colonial fungi from biological soil crusts in the Mojave desert and describing Neophaeococcomyces mojavensis, and introducing the new genera and species Taxawa tesnikishii.</title>
        <authorList>
            <person name="Kurbessoian T."/>
            <person name="Stajich J.E."/>
        </authorList>
    </citation>
    <scope>NUCLEOTIDE SEQUENCE</scope>
    <source>
        <strain evidence="7">TK_41</strain>
    </source>
</reference>
<proteinExistence type="predicted"/>
<evidence type="ECO:0000256" key="5">
    <source>
        <dbReference type="ARBA" id="ARBA00023136"/>
    </source>
</evidence>
<name>A0AA39CIN4_9EURO</name>
<keyword evidence="5 6" id="KW-0472">Membrane</keyword>
<feature type="transmembrane region" description="Helical" evidence="6">
    <location>
        <begin position="462"/>
        <end position="487"/>
    </location>
</feature>
<dbReference type="Gene3D" id="1.20.1740.10">
    <property type="entry name" value="Amino acid/polyamine transporter I"/>
    <property type="match status" value="1"/>
</dbReference>
<dbReference type="GO" id="GO:0016020">
    <property type="term" value="C:membrane"/>
    <property type="evidence" value="ECO:0007669"/>
    <property type="project" value="UniProtKB-SubCell"/>
</dbReference>
<sequence>MKDEDIDTVTEDLNNVTTLEEAKSINSDDALLMSMGKKPELRRVYNFWTLCAYQIMISCSWSCLVVLYSTIFDVGGPFALVWGTLFVAVGQTLLMMSLAEYCTIWPTAGGQQYYVQAVATGKFRPILSYLVGWAVIVGEVSTGSSCAVNSAAIIASFVEVTHPEFVWHPWMTWIIYTAFLIGPIVMNLKQSWLPGMNLFGAVWTIAGGIAWAIVFGVMAEPKHDAKFIFTKFINNSGYTSNGWVFIMSFYSPMYGLYGTDGMMHLVEEMRNASKEAPRVMVWSMIFCSVTSWLGAILLLWTAGNWEEYMLASQPYMNWWMDICNSVYGGGIFCALIMIGLNFFIIVGTNNAGSRLAWSMARDKAFPYSDYFAHVSTRFHIPLRAMIAILVVDLVIGLIVLGSDLAFESIISGGGVTLQIGYVTPVIVVHSSPLVPSPSNSPQVLLRGRSILPEHPNFDLGKWGYPINIISVCWSLIIITMYLCPLYVPVTIATIDYMNWSCLIVGATLLFPGIYWVWRARFRYIKEGNSVLEDNVVWIDGVPVGGSDALRARAREEEIREVREVK</sequence>
<dbReference type="PANTHER" id="PTHR45649:SF14">
    <property type="entry name" value="GABA PERMEASE"/>
    <property type="match status" value="1"/>
</dbReference>
<feature type="transmembrane region" description="Helical" evidence="6">
    <location>
        <begin position="45"/>
        <end position="68"/>
    </location>
</feature>
<feature type="transmembrane region" description="Helical" evidence="6">
    <location>
        <begin position="238"/>
        <end position="258"/>
    </location>
</feature>
<keyword evidence="3 6" id="KW-0812">Transmembrane</keyword>
<evidence type="ECO:0008006" key="9">
    <source>
        <dbReference type="Google" id="ProtNLM"/>
    </source>
</evidence>
<feature type="transmembrane region" description="Helical" evidence="6">
    <location>
        <begin position="126"/>
        <end position="155"/>
    </location>
</feature>
<feature type="transmembrane region" description="Helical" evidence="6">
    <location>
        <begin position="279"/>
        <end position="300"/>
    </location>
</feature>
<keyword evidence="2" id="KW-0813">Transport</keyword>
<keyword evidence="8" id="KW-1185">Reference proteome</keyword>
<gene>
    <name evidence="7" type="ORF">H2200_005807</name>
</gene>
<evidence type="ECO:0000313" key="7">
    <source>
        <dbReference type="EMBL" id="KAJ9609480.1"/>
    </source>
</evidence>
<evidence type="ECO:0000256" key="2">
    <source>
        <dbReference type="ARBA" id="ARBA00022448"/>
    </source>
</evidence>
<feature type="transmembrane region" description="Helical" evidence="6">
    <location>
        <begin position="326"/>
        <end position="346"/>
    </location>
</feature>
<evidence type="ECO:0000256" key="1">
    <source>
        <dbReference type="ARBA" id="ARBA00004141"/>
    </source>
</evidence>
<dbReference type="Pfam" id="PF13520">
    <property type="entry name" value="AA_permease_2"/>
    <property type="match status" value="1"/>
</dbReference>
<protein>
    <recommendedName>
        <fullName evidence="9">Amino acid transporter</fullName>
    </recommendedName>
</protein>
<dbReference type="InterPro" id="IPR002293">
    <property type="entry name" value="AA/rel_permease1"/>
</dbReference>
<comment type="caution">
    <text evidence="7">The sequence shown here is derived from an EMBL/GenBank/DDBJ whole genome shotgun (WGS) entry which is preliminary data.</text>
</comment>
<evidence type="ECO:0000313" key="8">
    <source>
        <dbReference type="Proteomes" id="UP001172673"/>
    </source>
</evidence>
<feature type="transmembrane region" description="Helical" evidence="6">
    <location>
        <begin position="499"/>
        <end position="517"/>
    </location>
</feature>
<feature type="transmembrane region" description="Helical" evidence="6">
    <location>
        <begin position="380"/>
        <end position="400"/>
    </location>
</feature>
<dbReference type="Proteomes" id="UP001172673">
    <property type="component" value="Unassembled WGS sequence"/>
</dbReference>
<dbReference type="GO" id="GO:0022857">
    <property type="term" value="F:transmembrane transporter activity"/>
    <property type="evidence" value="ECO:0007669"/>
    <property type="project" value="InterPro"/>
</dbReference>
<feature type="transmembrane region" description="Helical" evidence="6">
    <location>
        <begin position="167"/>
        <end position="186"/>
    </location>
</feature>
<feature type="transmembrane region" description="Helical" evidence="6">
    <location>
        <begin position="80"/>
        <end position="105"/>
    </location>
</feature>
<dbReference type="PANTHER" id="PTHR45649">
    <property type="entry name" value="AMINO-ACID PERMEASE BAT1"/>
    <property type="match status" value="1"/>
</dbReference>
<dbReference type="EMBL" id="JAPDRK010000008">
    <property type="protein sequence ID" value="KAJ9609480.1"/>
    <property type="molecule type" value="Genomic_DNA"/>
</dbReference>